<organism evidence="2 3">
    <name type="scientific">Catenaria anguillulae PL171</name>
    <dbReference type="NCBI Taxonomy" id="765915"/>
    <lineage>
        <taxon>Eukaryota</taxon>
        <taxon>Fungi</taxon>
        <taxon>Fungi incertae sedis</taxon>
        <taxon>Blastocladiomycota</taxon>
        <taxon>Blastocladiomycetes</taxon>
        <taxon>Blastocladiales</taxon>
        <taxon>Catenariaceae</taxon>
        <taxon>Catenaria</taxon>
    </lineage>
</organism>
<feature type="region of interest" description="Disordered" evidence="1">
    <location>
        <begin position="1"/>
        <end position="85"/>
    </location>
</feature>
<name>A0A1Y2I0V4_9FUNG</name>
<reference evidence="2 3" key="1">
    <citation type="submission" date="2016-07" db="EMBL/GenBank/DDBJ databases">
        <title>Pervasive Adenine N6-methylation of Active Genes in Fungi.</title>
        <authorList>
            <consortium name="DOE Joint Genome Institute"/>
            <person name="Mondo S.J."/>
            <person name="Dannebaum R.O."/>
            <person name="Kuo R.C."/>
            <person name="Labutti K."/>
            <person name="Haridas S."/>
            <person name="Kuo A."/>
            <person name="Salamov A."/>
            <person name="Ahrendt S.R."/>
            <person name="Lipzen A."/>
            <person name="Sullivan W."/>
            <person name="Andreopoulos W.B."/>
            <person name="Clum A."/>
            <person name="Lindquist E."/>
            <person name="Daum C."/>
            <person name="Ramamoorthy G.K."/>
            <person name="Gryganskyi A."/>
            <person name="Culley D."/>
            <person name="Magnuson J.K."/>
            <person name="James T.Y."/>
            <person name="O'Malley M.A."/>
            <person name="Stajich J.E."/>
            <person name="Spatafora J.W."/>
            <person name="Visel A."/>
            <person name="Grigoriev I.V."/>
        </authorList>
    </citation>
    <scope>NUCLEOTIDE SEQUENCE [LARGE SCALE GENOMIC DNA]</scope>
    <source>
        <strain evidence="2 3">PL171</strain>
    </source>
</reference>
<dbReference type="Proteomes" id="UP000193411">
    <property type="component" value="Unassembled WGS sequence"/>
</dbReference>
<feature type="compositionally biased region" description="Polar residues" evidence="1">
    <location>
        <begin position="16"/>
        <end position="31"/>
    </location>
</feature>
<sequence>MHSTKLESLPALPEVMSTSCTSINQQPSGETDGNRHETMNPSNEPTERSKSAASLGGARSHQSLSAPSAAQGASPSQQLLVPSAKPSNAAAGTSLAAVNELSPELAAASAAAAALASLQHPFTLSPGELAAAFTCLSTDGQRVTRTDIRDFMDFYFPDMPDKLERMLLGGNNKEDREIGLVTLVKIMSKKKDMAVCTYQDVGKALASGLRVPLGEGVVMSQQAVKACVERITERAPIRVPTDLSAVMARLDADADGAVGVEDWKAVRCVCSLVGVAQ</sequence>
<accession>A0A1Y2I0V4</accession>
<evidence type="ECO:0000313" key="2">
    <source>
        <dbReference type="EMBL" id="ORZ39844.1"/>
    </source>
</evidence>
<dbReference type="AlphaFoldDB" id="A0A1Y2I0V4"/>
<evidence type="ECO:0008006" key="4">
    <source>
        <dbReference type="Google" id="ProtNLM"/>
    </source>
</evidence>
<feature type="compositionally biased region" description="Low complexity" evidence="1">
    <location>
        <begin position="62"/>
        <end position="80"/>
    </location>
</feature>
<comment type="caution">
    <text evidence="2">The sequence shown here is derived from an EMBL/GenBank/DDBJ whole genome shotgun (WGS) entry which is preliminary data.</text>
</comment>
<dbReference type="InterPro" id="IPR018247">
    <property type="entry name" value="EF_Hand_1_Ca_BS"/>
</dbReference>
<gene>
    <name evidence="2" type="ORF">BCR44DRAFT_29954</name>
</gene>
<proteinExistence type="predicted"/>
<evidence type="ECO:0000256" key="1">
    <source>
        <dbReference type="SAM" id="MobiDB-lite"/>
    </source>
</evidence>
<dbReference type="OrthoDB" id="5597086at2759"/>
<evidence type="ECO:0000313" key="3">
    <source>
        <dbReference type="Proteomes" id="UP000193411"/>
    </source>
</evidence>
<protein>
    <recommendedName>
        <fullName evidence="4">EF-hand domain-containing protein</fullName>
    </recommendedName>
</protein>
<keyword evidence="3" id="KW-1185">Reference proteome</keyword>
<dbReference type="PROSITE" id="PS00018">
    <property type="entry name" value="EF_HAND_1"/>
    <property type="match status" value="1"/>
</dbReference>
<feature type="non-terminal residue" evidence="2">
    <location>
        <position position="277"/>
    </location>
</feature>
<dbReference type="EMBL" id="MCFL01000004">
    <property type="protein sequence ID" value="ORZ39844.1"/>
    <property type="molecule type" value="Genomic_DNA"/>
</dbReference>